<dbReference type="AlphaFoldDB" id="A0AAV7MQ49"/>
<dbReference type="Pfam" id="PF00078">
    <property type="entry name" value="RVT_1"/>
    <property type="match status" value="1"/>
</dbReference>
<dbReference type="PANTHER" id="PTHR47027:SF20">
    <property type="entry name" value="REVERSE TRANSCRIPTASE-LIKE PROTEIN WITH RNA-DIRECTED DNA POLYMERASE DOMAIN"/>
    <property type="match status" value="1"/>
</dbReference>
<protein>
    <recommendedName>
        <fullName evidence="1">Reverse transcriptase domain-containing protein</fullName>
    </recommendedName>
</protein>
<accession>A0AAV7MQ49</accession>
<dbReference type="InterPro" id="IPR000477">
    <property type="entry name" value="RT_dom"/>
</dbReference>
<evidence type="ECO:0000313" key="3">
    <source>
        <dbReference type="Proteomes" id="UP001066276"/>
    </source>
</evidence>
<gene>
    <name evidence="2" type="ORF">NDU88_001518</name>
</gene>
<organism evidence="2 3">
    <name type="scientific">Pleurodeles waltl</name>
    <name type="common">Iberian ribbed newt</name>
    <dbReference type="NCBI Taxonomy" id="8319"/>
    <lineage>
        <taxon>Eukaryota</taxon>
        <taxon>Metazoa</taxon>
        <taxon>Chordata</taxon>
        <taxon>Craniata</taxon>
        <taxon>Vertebrata</taxon>
        <taxon>Euteleostomi</taxon>
        <taxon>Amphibia</taxon>
        <taxon>Batrachia</taxon>
        <taxon>Caudata</taxon>
        <taxon>Salamandroidea</taxon>
        <taxon>Salamandridae</taxon>
        <taxon>Pleurodelinae</taxon>
        <taxon>Pleurodeles</taxon>
    </lineage>
</organism>
<dbReference type="Proteomes" id="UP001066276">
    <property type="component" value="Chromosome 9"/>
</dbReference>
<keyword evidence="3" id="KW-1185">Reference proteome</keyword>
<dbReference type="EMBL" id="JANPWB010000013">
    <property type="protein sequence ID" value="KAJ1104103.1"/>
    <property type="molecule type" value="Genomic_DNA"/>
</dbReference>
<sequence length="116" mass="13067">MVRPRWGEYRSLPIEKGVRKRCVLGPLLFEVADFLMGDSLDIPIIAGKMVLILLYADDVLIVRTENSANRLIKQFEEYCCKKLSTINGSKTKCMALGPSVKCVPLEIAKQFDYLGI</sequence>
<name>A0AAV7MQ49_PLEWA</name>
<comment type="caution">
    <text evidence="2">The sequence shown here is derived from an EMBL/GenBank/DDBJ whole genome shotgun (WGS) entry which is preliminary data.</text>
</comment>
<evidence type="ECO:0000259" key="1">
    <source>
        <dbReference type="Pfam" id="PF00078"/>
    </source>
</evidence>
<dbReference type="PANTHER" id="PTHR47027">
    <property type="entry name" value="REVERSE TRANSCRIPTASE DOMAIN-CONTAINING PROTEIN"/>
    <property type="match status" value="1"/>
</dbReference>
<proteinExistence type="predicted"/>
<reference evidence="2" key="1">
    <citation type="journal article" date="2022" name="bioRxiv">
        <title>Sequencing and chromosome-scale assembly of the giantPleurodeles waltlgenome.</title>
        <authorList>
            <person name="Brown T."/>
            <person name="Elewa A."/>
            <person name="Iarovenko S."/>
            <person name="Subramanian E."/>
            <person name="Araus A.J."/>
            <person name="Petzold A."/>
            <person name="Susuki M."/>
            <person name="Suzuki K.-i.T."/>
            <person name="Hayashi T."/>
            <person name="Toyoda A."/>
            <person name="Oliveira C."/>
            <person name="Osipova E."/>
            <person name="Leigh N.D."/>
            <person name="Simon A."/>
            <person name="Yun M.H."/>
        </authorList>
    </citation>
    <scope>NUCLEOTIDE SEQUENCE</scope>
    <source>
        <strain evidence="2">20211129_DDA</strain>
        <tissue evidence="2">Liver</tissue>
    </source>
</reference>
<evidence type="ECO:0000313" key="2">
    <source>
        <dbReference type="EMBL" id="KAJ1104103.1"/>
    </source>
</evidence>
<feature type="domain" description="Reverse transcriptase" evidence="1">
    <location>
        <begin position="7"/>
        <end position="116"/>
    </location>
</feature>